<evidence type="ECO:0000256" key="1">
    <source>
        <dbReference type="SAM" id="MobiDB-lite"/>
    </source>
</evidence>
<dbReference type="Proteomes" id="UP001163846">
    <property type="component" value="Unassembled WGS sequence"/>
</dbReference>
<feature type="compositionally biased region" description="Polar residues" evidence="1">
    <location>
        <begin position="559"/>
        <end position="575"/>
    </location>
</feature>
<keyword evidence="4" id="KW-1185">Reference proteome</keyword>
<evidence type="ECO:0000313" key="3">
    <source>
        <dbReference type="EMBL" id="KAJ3836554.1"/>
    </source>
</evidence>
<proteinExistence type="predicted"/>
<gene>
    <name evidence="3" type="ORF">F5878DRAFT_662872</name>
</gene>
<organism evidence="3 4">
    <name type="scientific">Lentinula raphanica</name>
    <dbReference type="NCBI Taxonomy" id="153919"/>
    <lineage>
        <taxon>Eukaryota</taxon>
        <taxon>Fungi</taxon>
        <taxon>Dikarya</taxon>
        <taxon>Basidiomycota</taxon>
        <taxon>Agaricomycotina</taxon>
        <taxon>Agaricomycetes</taxon>
        <taxon>Agaricomycetidae</taxon>
        <taxon>Agaricales</taxon>
        <taxon>Marasmiineae</taxon>
        <taxon>Omphalotaceae</taxon>
        <taxon>Lentinula</taxon>
    </lineage>
</organism>
<feature type="compositionally biased region" description="Basic and acidic residues" evidence="1">
    <location>
        <begin position="533"/>
        <end position="546"/>
    </location>
</feature>
<feature type="compositionally biased region" description="Polar residues" evidence="1">
    <location>
        <begin position="518"/>
        <end position="531"/>
    </location>
</feature>
<name>A0AA38P590_9AGAR</name>
<evidence type="ECO:0000256" key="2">
    <source>
        <dbReference type="SAM" id="SignalP"/>
    </source>
</evidence>
<sequence>MFQQTLTHFLSRPIWLLLAMSYLPIAFVDALPLPARSDVPGALTGAKIPITLAYYSSFHSNTLKERQVKEYRKVTLQAEMEESGEIPKEEGKTIGSEEVQKAKTIYAGVTPGLCIGSEKCWFYQTDPERAKRIKTDILPRTRTSRKSQLNTDSSEVDTDYHKPLLVSISDVTKFLNFDKDALSKIFSTFADLESALTQRNIKVDIYDGRSLISAILLLMKSMGIVEGYDEYQTLEQNTKSDGTPSWGTLRFGQRGFRKGKLKNLPEIWTLYESDKDDLDSLCLELWNTCLVFEGTEVFEKECDSRVHHRRPDEKEFRTDKHPRLNIRLDDLYIDLKRTHDPRASEYFNQIKEDLKNVKRLSQLTGVKIEDKSSYMRACFWRLKQVKMLRLTDQELKQNLDKPHRDLIYRDLSRNPRGAKKPALPLEEGGSSSDYSDKRQKLDTSTTSISSPGPSNQDSLDADHSNKGPIEPHPMSFAPVLPPKPVSKNLVGAKRPAPPLEEGGSSSDQSDKSQKLDPGTTSISSAGPSNHGSHGADHSNEGPKEPHPMSFAPILRPEPVSNTKSVSAVADTSGSQRPDPMSFKNILHKEQVSNTKSTSLAGTSGDQRPHPMSLQNILNEDPHQQ</sequence>
<comment type="caution">
    <text evidence="3">The sequence shown here is derived from an EMBL/GenBank/DDBJ whole genome shotgun (WGS) entry which is preliminary data.</text>
</comment>
<protein>
    <submittedName>
        <fullName evidence="3">Uncharacterized protein</fullName>
    </submittedName>
</protein>
<feature type="signal peptide" evidence="2">
    <location>
        <begin position="1"/>
        <end position="30"/>
    </location>
</feature>
<dbReference type="EMBL" id="MU806311">
    <property type="protein sequence ID" value="KAJ3836554.1"/>
    <property type="molecule type" value="Genomic_DNA"/>
</dbReference>
<accession>A0AA38P590</accession>
<evidence type="ECO:0000313" key="4">
    <source>
        <dbReference type="Proteomes" id="UP001163846"/>
    </source>
</evidence>
<dbReference type="AlphaFoldDB" id="A0AA38P590"/>
<reference evidence="3" key="1">
    <citation type="submission" date="2022-08" db="EMBL/GenBank/DDBJ databases">
        <authorList>
            <consortium name="DOE Joint Genome Institute"/>
            <person name="Min B."/>
            <person name="Riley R."/>
            <person name="Sierra-Patev S."/>
            <person name="Naranjo-Ortiz M."/>
            <person name="Looney B."/>
            <person name="Konkel Z."/>
            <person name="Slot J.C."/>
            <person name="Sakamoto Y."/>
            <person name="Steenwyk J.L."/>
            <person name="Rokas A."/>
            <person name="Carro J."/>
            <person name="Camarero S."/>
            <person name="Ferreira P."/>
            <person name="Molpeceres G."/>
            <person name="Ruiz-Duenas F.J."/>
            <person name="Serrano A."/>
            <person name="Henrissat B."/>
            <person name="Drula E."/>
            <person name="Hughes K.W."/>
            <person name="Mata J.L."/>
            <person name="Ishikawa N.K."/>
            <person name="Vargas-Isla R."/>
            <person name="Ushijima S."/>
            <person name="Smith C.A."/>
            <person name="Ahrendt S."/>
            <person name="Andreopoulos W."/>
            <person name="He G."/>
            <person name="Labutti K."/>
            <person name="Lipzen A."/>
            <person name="Ng V."/>
            <person name="Sandor L."/>
            <person name="Barry K."/>
            <person name="Martinez A.T."/>
            <person name="Xiao Y."/>
            <person name="Gibbons J.G."/>
            <person name="Terashima K."/>
            <person name="Hibbett D.S."/>
            <person name="Grigoriev I.V."/>
        </authorList>
    </citation>
    <scope>NUCLEOTIDE SEQUENCE</scope>
    <source>
        <strain evidence="3">TFB9207</strain>
    </source>
</reference>
<feature type="region of interest" description="Disordered" evidence="1">
    <location>
        <begin position="406"/>
        <end position="624"/>
    </location>
</feature>
<feature type="compositionally biased region" description="Polar residues" evidence="1">
    <location>
        <begin position="591"/>
        <end position="605"/>
    </location>
</feature>
<feature type="chain" id="PRO_5041450917" evidence="2">
    <location>
        <begin position="31"/>
        <end position="624"/>
    </location>
</feature>
<keyword evidence="2" id="KW-0732">Signal</keyword>